<accession>A0A430Q2Q9</accession>
<dbReference type="STRING" id="6184.A0A430Q2Q9"/>
<organism evidence="1 2">
    <name type="scientific">Schistosoma bovis</name>
    <name type="common">Blood fluke</name>
    <dbReference type="NCBI Taxonomy" id="6184"/>
    <lineage>
        <taxon>Eukaryota</taxon>
        <taxon>Metazoa</taxon>
        <taxon>Spiralia</taxon>
        <taxon>Lophotrochozoa</taxon>
        <taxon>Platyhelminthes</taxon>
        <taxon>Trematoda</taxon>
        <taxon>Digenea</taxon>
        <taxon>Strigeidida</taxon>
        <taxon>Schistosomatoidea</taxon>
        <taxon>Schistosomatidae</taxon>
        <taxon>Schistosoma</taxon>
    </lineage>
</organism>
<comment type="caution">
    <text evidence="1">The sequence shown here is derived from an EMBL/GenBank/DDBJ whole genome shotgun (WGS) entry which is preliminary data.</text>
</comment>
<dbReference type="AlphaFoldDB" id="A0A430Q2Q9"/>
<evidence type="ECO:0000313" key="1">
    <source>
        <dbReference type="EMBL" id="RTG81982.1"/>
    </source>
</evidence>
<keyword evidence="2" id="KW-1185">Reference proteome</keyword>
<gene>
    <name evidence="1" type="ORF">DC041_0003711</name>
</gene>
<dbReference type="EMBL" id="QMKO01003049">
    <property type="protein sequence ID" value="RTG81982.1"/>
    <property type="molecule type" value="Genomic_DNA"/>
</dbReference>
<name>A0A430Q2Q9_SCHBO</name>
<evidence type="ECO:0000313" key="2">
    <source>
        <dbReference type="Proteomes" id="UP000290809"/>
    </source>
</evidence>
<reference evidence="1 2" key="1">
    <citation type="journal article" date="2019" name="PLoS Pathog.">
        <title>Genome sequence of the bovine parasite Schistosoma bovis Tanzania.</title>
        <authorList>
            <person name="Oey H."/>
            <person name="Zakrzewski M."/>
            <person name="Gobert G."/>
            <person name="Gravermann K."/>
            <person name="Stoye J."/>
            <person name="Jones M."/>
            <person name="Mcmanus D."/>
            <person name="Krause L."/>
        </authorList>
    </citation>
    <scope>NUCLEOTIDE SEQUENCE [LARGE SCALE GENOMIC DNA]</scope>
    <source>
        <strain evidence="1 2">TAN1997</strain>
    </source>
</reference>
<proteinExistence type="predicted"/>
<protein>
    <submittedName>
        <fullName evidence="1">Uncharacterized protein</fullName>
    </submittedName>
</protein>
<dbReference type="Proteomes" id="UP000290809">
    <property type="component" value="Unassembled WGS sequence"/>
</dbReference>
<sequence>LVKNQEVHHKKICERLITLCEMIQARSDLDDSILVGSLKSVYCVIRLPTLDPNISEYPEKFLNFPHAVGFPSKTPMNRMPSAVASGGSQPLHMQPVHSGPVISSSLNLPNTLPPGMKLLVKK</sequence>
<feature type="non-terminal residue" evidence="1">
    <location>
        <position position="1"/>
    </location>
</feature>